<protein>
    <recommendedName>
        <fullName evidence="4">Glycopeptide</fullName>
    </recommendedName>
</protein>
<evidence type="ECO:0000313" key="2">
    <source>
        <dbReference type="EMBL" id="PCH38479.1"/>
    </source>
</evidence>
<evidence type="ECO:0000256" key="1">
    <source>
        <dbReference type="SAM" id="SignalP"/>
    </source>
</evidence>
<dbReference type="STRING" id="742152.A0A2H3JIA0"/>
<accession>A0A2H3JIA0</accession>
<organism evidence="2 3">
    <name type="scientific">Wolfiporia cocos (strain MD-104)</name>
    <name type="common">Brown rot fungus</name>
    <dbReference type="NCBI Taxonomy" id="742152"/>
    <lineage>
        <taxon>Eukaryota</taxon>
        <taxon>Fungi</taxon>
        <taxon>Dikarya</taxon>
        <taxon>Basidiomycota</taxon>
        <taxon>Agaricomycotina</taxon>
        <taxon>Agaricomycetes</taxon>
        <taxon>Polyporales</taxon>
        <taxon>Phaeolaceae</taxon>
        <taxon>Wolfiporia</taxon>
    </lineage>
</organism>
<feature type="chain" id="PRO_5013682292" description="Glycopeptide" evidence="1">
    <location>
        <begin position="22"/>
        <end position="156"/>
    </location>
</feature>
<dbReference type="EMBL" id="KB467942">
    <property type="protein sequence ID" value="PCH38479.1"/>
    <property type="molecule type" value="Genomic_DNA"/>
</dbReference>
<dbReference type="OrthoDB" id="3342934at2759"/>
<keyword evidence="3" id="KW-1185">Reference proteome</keyword>
<reference evidence="2 3" key="1">
    <citation type="journal article" date="2012" name="Science">
        <title>The Paleozoic origin of enzymatic lignin decomposition reconstructed from 31 fungal genomes.</title>
        <authorList>
            <person name="Floudas D."/>
            <person name="Binder M."/>
            <person name="Riley R."/>
            <person name="Barry K."/>
            <person name="Blanchette R.A."/>
            <person name="Henrissat B."/>
            <person name="Martinez A.T."/>
            <person name="Otillar R."/>
            <person name="Spatafora J.W."/>
            <person name="Yadav J.S."/>
            <person name="Aerts A."/>
            <person name="Benoit I."/>
            <person name="Boyd A."/>
            <person name="Carlson A."/>
            <person name="Copeland A."/>
            <person name="Coutinho P.M."/>
            <person name="de Vries R.P."/>
            <person name="Ferreira P."/>
            <person name="Findley K."/>
            <person name="Foster B."/>
            <person name="Gaskell J."/>
            <person name="Glotzer D."/>
            <person name="Gorecki P."/>
            <person name="Heitman J."/>
            <person name="Hesse C."/>
            <person name="Hori C."/>
            <person name="Igarashi K."/>
            <person name="Jurgens J.A."/>
            <person name="Kallen N."/>
            <person name="Kersten P."/>
            <person name="Kohler A."/>
            <person name="Kuees U."/>
            <person name="Kumar T.K.A."/>
            <person name="Kuo A."/>
            <person name="LaButti K."/>
            <person name="Larrondo L.F."/>
            <person name="Lindquist E."/>
            <person name="Ling A."/>
            <person name="Lombard V."/>
            <person name="Lucas S."/>
            <person name="Lundell T."/>
            <person name="Martin R."/>
            <person name="McLaughlin D.J."/>
            <person name="Morgenstern I."/>
            <person name="Morin E."/>
            <person name="Murat C."/>
            <person name="Nagy L.G."/>
            <person name="Nolan M."/>
            <person name="Ohm R.A."/>
            <person name="Patyshakuliyeva A."/>
            <person name="Rokas A."/>
            <person name="Ruiz-Duenas F.J."/>
            <person name="Sabat G."/>
            <person name="Salamov A."/>
            <person name="Samejima M."/>
            <person name="Schmutz J."/>
            <person name="Slot J.C."/>
            <person name="St John F."/>
            <person name="Stenlid J."/>
            <person name="Sun H."/>
            <person name="Sun S."/>
            <person name="Syed K."/>
            <person name="Tsang A."/>
            <person name="Wiebenga A."/>
            <person name="Young D."/>
            <person name="Pisabarro A."/>
            <person name="Eastwood D.C."/>
            <person name="Martin F."/>
            <person name="Cullen D."/>
            <person name="Grigoriev I.V."/>
            <person name="Hibbett D.S."/>
        </authorList>
    </citation>
    <scope>NUCLEOTIDE SEQUENCE [LARGE SCALE GENOMIC DNA]</scope>
    <source>
        <strain evidence="2 3">MD-104</strain>
    </source>
</reference>
<gene>
    <name evidence="2" type="ORF">WOLCODRAFT_97211</name>
</gene>
<sequence length="156" mass="16559">MLSTIVLLLSIASSTFVPALAETHTVTFDNKCGFGTPILKGQDGTTLSTGDPYTIEGPLQGAIAWLQYDNKCGENGEYCTTIEATLYNGYSSSDITLISPHEFSVTTGFGYYDTCSGAGANCASADCSDAFHESDQNWVQVGCSVDDVNLSITFCE</sequence>
<feature type="signal peptide" evidence="1">
    <location>
        <begin position="1"/>
        <end position="21"/>
    </location>
</feature>
<proteinExistence type="predicted"/>
<keyword evidence="1" id="KW-0732">Signal</keyword>
<dbReference type="Proteomes" id="UP000218811">
    <property type="component" value="Unassembled WGS sequence"/>
</dbReference>
<evidence type="ECO:0000313" key="3">
    <source>
        <dbReference type="Proteomes" id="UP000218811"/>
    </source>
</evidence>
<dbReference type="AlphaFoldDB" id="A0A2H3JIA0"/>
<evidence type="ECO:0008006" key="4">
    <source>
        <dbReference type="Google" id="ProtNLM"/>
    </source>
</evidence>
<name>A0A2H3JIA0_WOLCO</name>